<dbReference type="RefSeq" id="WP_246458758.1">
    <property type="nucleotide sequence ID" value="NZ_JACHMG010000001.1"/>
</dbReference>
<feature type="region of interest" description="Disordered" evidence="1">
    <location>
        <begin position="1"/>
        <end position="23"/>
    </location>
</feature>
<dbReference type="AlphaFoldDB" id="A0A840IMR7"/>
<protein>
    <submittedName>
        <fullName evidence="2">Uncharacterized protein</fullName>
    </submittedName>
</protein>
<evidence type="ECO:0000313" key="2">
    <source>
        <dbReference type="EMBL" id="MBB4683240.1"/>
    </source>
</evidence>
<organism evidence="2 3">
    <name type="scientific">Amycolatopsis jiangsuensis</name>
    <dbReference type="NCBI Taxonomy" id="1181879"/>
    <lineage>
        <taxon>Bacteria</taxon>
        <taxon>Bacillati</taxon>
        <taxon>Actinomycetota</taxon>
        <taxon>Actinomycetes</taxon>
        <taxon>Pseudonocardiales</taxon>
        <taxon>Pseudonocardiaceae</taxon>
        <taxon>Amycolatopsis</taxon>
    </lineage>
</organism>
<keyword evidence="3" id="KW-1185">Reference proteome</keyword>
<evidence type="ECO:0000313" key="3">
    <source>
        <dbReference type="Proteomes" id="UP000581769"/>
    </source>
</evidence>
<feature type="region of interest" description="Disordered" evidence="1">
    <location>
        <begin position="135"/>
        <end position="155"/>
    </location>
</feature>
<proteinExistence type="predicted"/>
<reference evidence="2 3" key="1">
    <citation type="submission" date="2020-08" db="EMBL/GenBank/DDBJ databases">
        <title>Sequencing the genomes of 1000 actinobacteria strains.</title>
        <authorList>
            <person name="Klenk H.-P."/>
        </authorList>
    </citation>
    <scope>NUCLEOTIDE SEQUENCE [LARGE SCALE GENOMIC DNA]</scope>
    <source>
        <strain evidence="2 3">DSM 45859</strain>
    </source>
</reference>
<evidence type="ECO:0000256" key="1">
    <source>
        <dbReference type="SAM" id="MobiDB-lite"/>
    </source>
</evidence>
<dbReference type="EMBL" id="JACHMG010000001">
    <property type="protein sequence ID" value="MBB4683240.1"/>
    <property type="molecule type" value="Genomic_DNA"/>
</dbReference>
<gene>
    <name evidence="2" type="ORF">BJY18_000725</name>
</gene>
<dbReference type="Proteomes" id="UP000581769">
    <property type="component" value="Unassembled WGS sequence"/>
</dbReference>
<comment type="caution">
    <text evidence="2">The sequence shown here is derived from an EMBL/GenBank/DDBJ whole genome shotgun (WGS) entry which is preliminary data.</text>
</comment>
<accession>A0A840IMR7</accession>
<name>A0A840IMR7_9PSEU</name>
<sequence>MTDEVPAKRVTEPREPVVTEEHPAEAVKQRLQPMLSGTKLRDMAKTGSFAVDDSTGDKMIAALEGVVDSLQARWDALQKLGTLPAMSQSAAGRWVGGHMLATASDSHGLLTQLQAARDEFPTYVEAIKLAKKNYHEREQDAQDTFRRLPDAPEAH</sequence>